<evidence type="ECO:0000313" key="3">
    <source>
        <dbReference type="Proteomes" id="UP001177023"/>
    </source>
</evidence>
<name>A0AA36GBV4_9BILA</name>
<feature type="chain" id="PRO_5041332701" evidence="1">
    <location>
        <begin position="20"/>
        <end position="167"/>
    </location>
</feature>
<feature type="signal peptide" evidence="1">
    <location>
        <begin position="1"/>
        <end position="19"/>
    </location>
</feature>
<evidence type="ECO:0000256" key="1">
    <source>
        <dbReference type="SAM" id="SignalP"/>
    </source>
</evidence>
<dbReference type="PROSITE" id="PS51257">
    <property type="entry name" value="PROKAR_LIPOPROTEIN"/>
    <property type="match status" value="1"/>
</dbReference>
<protein>
    <submittedName>
        <fullName evidence="2">Uncharacterized protein</fullName>
    </submittedName>
</protein>
<reference evidence="2" key="1">
    <citation type="submission" date="2023-06" db="EMBL/GenBank/DDBJ databases">
        <authorList>
            <person name="Delattre M."/>
        </authorList>
    </citation>
    <scope>NUCLEOTIDE SEQUENCE</scope>
    <source>
        <strain evidence="2">AF72</strain>
    </source>
</reference>
<sequence>MFNKLSALLAVALIGCAGAADYVLAWSGTCATTSSNSVVFTIFGTASSSGWLGFSVMSPGNDRATNIKDKNGIIQFNLNITTDGKVIMNDKIKNLGWRGAKKRIEKTQSFFTTGNPYSFTVTFVKAQNYQWTLAATGFTSVSMKTRLKGRSWPTYSVTGEPLAALQT</sequence>
<evidence type="ECO:0000313" key="2">
    <source>
        <dbReference type="EMBL" id="CAJ0585380.1"/>
    </source>
</evidence>
<comment type="caution">
    <text evidence="2">The sequence shown here is derived from an EMBL/GenBank/DDBJ whole genome shotgun (WGS) entry which is preliminary data.</text>
</comment>
<accession>A0AA36GBV4</accession>
<keyword evidence="3" id="KW-1185">Reference proteome</keyword>
<dbReference type="AlphaFoldDB" id="A0AA36GBV4"/>
<feature type="non-terminal residue" evidence="2">
    <location>
        <position position="167"/>
    </location>
</feature>
<proteinExistence type="predicted"/>
<dbReference type="Proteomes" id="UP001177023">
    <property type="component" value="Unassembled WGS sequence"/>
</dbReference>
<gene>
    <name evidence="2" type="ORF">MSPICULIGERA_LOCUS23406</name>
</gene>
<keyword evidence="1" id="KW-0732">Signal</keyword>
<organism evidence="2 3">
    <name type="scientific">Mesorhabditis spiculigera</name>
    <dbReference type="NCBI Taxonomy" id="96644"/>
    <lineage>
        <taxon>Eukaryota</taxon>
        <taxon>Metazoa</taxon>
        <taxon>Ecdysozoa</taxon>
        <taxon>Nematoda</taxon>
        <taxon>Chromadorea</taxon>
        <taxon>Rhabditida</taxon>
        <taxon>Rhabditina</taxon>
        <taxon>Rhabditomorpha</taxon>
        <taxon>Rhabditoidea</taxon>
        <taxon>Rhabditidae</taxon>
        <taxon>Mesorhabditinae</taxon>
        <taxon>Mesorhabditis</taxon>
    </lineage>
</organism>
<dbReference type="EMBL" id="CATQJA010002704">
    <property type="protein sequence ID" value="CAJ0585380.1"/>
    <property type="molecule type" value="Genomic_DNA"/>
</dbReference>